<proteinExistence type="predicted"/>
<evidence type="ECO:0000256" key="3">
    <source>
        <dbReference type="SAM" id="SignalP"/>
    </source>
</evidence>
<dbReference type="Pfam" id="PF09534">
    <property type="entry name" value="Trp_oprn_chp"/>
    <property type="match status" value="1"/>
</dbReference>
<feature type="chain" id="PRO_5046374918" evidence="3">
    <location>
        <begin position="31"/>
        <end position="199"/>
    </location>
</feature>
<feature type="transmembrane region" description="Helical" evidence="2">
    <location>
        <begin position="48"/>
        <end position="69"/>
    </location>
</feature>
<sequence>MLRRTAPAVLATLVCAIGLFAASAATWIHATVETTLQPITVDVAGSDAAPAVTALGLVAGAAAVASTLAGRVLRTIVGAVVSLAGIGAIFAILAVTADPENAARGTVGTQTGAVGTGGEFALTVFPWLAVAAAAALIVCGLWLVLVARNARKKSGQRYDRDALAGNKATSAGEKVTTEHSDDIDAWDAFTRGEDPTRGP</sequence>
<keyword evidence="2" id="KW-0472">Membrane</keyword>
<dbReference type="RefSeq" id="WP_344224468.1">
    <property type="nucleotide sequence ID" value="NZ_BAAAQA010000015.1"/>
</dbReference>
<keyword evidence="2" id="KW-0812">Transmembrane</keyword>
<comment type="caution">
    <text evidence="4">The sequence shown here is derived from an EMBL/GenBank/DDBJ whole genome shotgun (WGS) entry which is preliminary data.</text>
</comment>
<name>A0ABP5JKN1_9MICC</name>
<evidence type="ECO:0000313" key="5">
    <source>
        <dbReference type="Proteomes" id="UP001500166"/>
    </source>
</evidence>
<feature type="compositionally biased region" description="Basic and acidic residues" evidence="1">
    <location>
        <begin position="190"/>
        <end position="199"/>
    </location>
</feature>
<feature type="transmembrane region" description="Helical" evidence="2">
    <location>
        <begin position="76"/>
        <end position="97"/>
    </location>
</feature>
<evidence type="ECO:0000256" key="1">
    <source>
        <dbReference type="SAM" id="MobiDB-lite"/>
    </source>
</evidence>
<feature type="signal peptide" evidence="3">
    <location>
        <begin position="1"/>
        <end position="30"/>
    </location>
</feature>
<evidence type="ECO:0000313" key="4">
    <source>
        <dbReference type="EMBL" id="GAA2116882.1"/>
    </source>
</evidence>
<keyword evidence="5" id="KW-1185">Reference proteome</keyword>
<feature type="transmembrane region" description="Helical" evidence="2">
    <location>
        <begin position="124"/>
        <end position="147"/>
    </location>
</feature>
<protein>
    <submittedName>
        <fullName evidence="4">Trp biosynthesis-associated membrane protein</fullName>
    </submittedName>
</protein>
<gene>
    <name evidence="4" type="ORF">GCM10009824_15980</name>
</gene>
<evidence type="ECO:0000256" key="2">
    <source>
        <dbReference type="SAM" id="Phobius"/>
    </source>
</evidence>
<dbReference type="InterPro" id="IPR019051">
    <property type="entry name" value="Trp_biosyn_TM_oprn/chp"/>
</dbReference>
<keyword evidence="2" id="KW-1133">Transmembrane helix</keyword>
<organism evidence="4 5">
    <name type="scientific">Kocuria atrinae</name>
    <dbReference type="NCBI Taxonomy" id="592377"/>
    <lineage>
        <taxon>Bacteria</taxon>
        <taxon>Bacillati</taxon>
        <taxon>Actinomycetota</taxon>
        <taxon>Actinomycetes</taxon>
        <taxon>Micrococcales</taxon>
        <taxon>Micrococcaceae</taxon>
        <taxon>Kocuria</taxon>
    </lineage>
</organism>
<keyword evidence="3" id="KW-0732">Signal</keyword>
<dbReference type="EMBL" id="BAAAQA010000015">
    <property type="protein sequence ID" value="GAA2116882.1"/>
    <property type="molecule type" value="Genomic_DNA"/>
</dbReference>
<dbReference type="Proteomes" id="UP001500166">
    <property type="component" value="Unassembled WGS sequence"/>
</dbReference>
<reference evidence="5" key="1">
    <citation type="journal article" date="2019" name="Int. J. Syst. Evol. Microbiol.">
        <title>The Global Catalogue of Microorganisms (GCM) 10K type strain sequencing project: providing services to taxonomists for standard genome sequencing and annotation.</title>
        <authorList>
            <consortium name="The Broad Institute Genomics Platform"/>
            <consortium name="The Broad Institute Genome Sequencing Center for Infectious Disease"/>
            <person name="Wu L."/>
            <person name="Ma J."/>
        </authorList>
    </citation>
    <scope>NUCLEOTIDE SEQUENCE [LARGE SCALE GENOMIC DNA]</scope>
    <source>
        <strain evidence="5">JCM 15914</strain>
    </source>
</reference>
<feature type="region of interest" description="Disordered" evidence="1">
    <location>
        <begin position="167"/>
        <end position="199"/>
    </location>
</feature>
<accession>A0ABP5JKN1</accession>